<name>A0A8T1QTL3_CARIL</name>
<dbReference type="EMBL" id="CM031828">
    <property type="protein sequence ID" value="KAG6717138.1"/>
    <property type="molecule type" value="Genomic_DNA"/>
</dbReference>
<evidence type="ECO:0000256" key="3">
    <source>
        <dbReference type="ARBA" id="ARBA00023163"/>
    </source>
</evidence>
<dbReference type="PANTHER" id="PTHR31744">
    <property type="entry name" value="PROTEIN CUP-SHAPED COTYLEDON 2-RELATED"/>
    <property type="match status" value="1"/>
</dbReference>
<dbReference type="SUPFAM" id="SSF101941">
    <property type="entry name" value="NAC domain"/>
    <property type="match status" value="1"/>
</dbReference>
<comment type="caution">
    <text evidence="6">The sequence shown here is derived from an EMBL/GenBank/DDBJ whole genome shotgun (WGS) entry which is preliminary data.</text>
</comment>
<evidence type="ECO:0000313" key="7">
    <source>
        <dbReference type="EMBL" id="KAG6717132.1"/>
    </source>
</evidence>
<evidence type="ECO:0000256" key="2">
    <source>
        <dbReference type="ARBA" id="ARBA00023125"/>
    </source>
</evidence>
<dbReference type="Proteomes" id="UP000811246">
    <property type="component" value="Chromosome 4"/>
</dbReference>
<keyword evidence="1" id="KW-0805">Transcription regulation</keyword>
<feature type="domain" description="NAC" evidence="5">
    <location>
        <begin position="7"/>
        <end position="157"/>
    </location>
</feature>
<evidence type="ECO:0000313" key="8">
    <source>
        <dbReference type="Proteomes" id="UP000811609"/>
    </source>
</evidence>
<evidence type="ECO:0000256" key="4">
    <source>
        <dbReference type="ARBA" id="ARBA00023242"/>
    </source>
</evidence>
<proteinExistence type="predicted"/>
<evidence type="ECO:0000256" key="1">
    <source>
        <dbReference type="ARBA" id="ARBA00023015"/>
    </source>
</evidence>
<keyword evidence="3" id="KW-0804">Transcription</keyword>
<evidence type="ECO:0000313" key="6">
    <source>
        <dbReference type="EMBL" id="KAG6657332.1"/>
    </source>
</evidence>
<organism evidence="6 8">
    <name type="scientific">Carya illinoinensis</name>
    <name type="common">Pecan</name>
    <dbReference type="NCBI Taxonomy" id="32201"/>
    <lineage>
        <taxon>Eukaryota</taxon>
        <taxon>Viridiplantae</taxon>
        <taxon>Streptophyta</taxon>
        <taxon>Embryophyta</taxon>
        <taxon>Tracheophyta</taxon>
        <taxon>Spermatophyta</taxon>
        <taxon>Magnoliopsida</taxon>
        <taxon>eudicotyledons</taxon>
        <taxon>Gunneridae</taxon>
        <taxon>Pentapetalae</taxon>
        <taxon>rosids</taxon>
        <taxon>fabids</taxon>
        <taxon>Fagales</taxon>
        <taxon>Juglandaceae</taxon>
        <taxon>Carya</taxon>
    </lineage>
</organism>
<dbReference type="EMBL" id="CM031828">
    <property type="protein sequence ID" value="KAG6717133.1"/>
    <property type="molecule type" value="Genomic_DNA"/>
</dbReference>
<keyword evidence="8" id="KW-1185">Reference proteome</keyword>
<dbReference type="EMBL" id="CM031828">
    <property type="protein sequence ID" value="KAG6717137.1"/>
    <property type="molecule type" value="Genomic_DNA"/>
</dbReference>
<dbReference type="AlphaFoldDB" id="A0A8T1QTL3"/>
<dbReference type="InterPro" id="IPR003441">
    <property type="entry name" value="NAC-dom"/>
</dbReference>
<keyword evidence="4" id="KW-0539">Nucleus</keyword>
<dbReference type="Pfam" id="PF02365">
    <property type="entry name" value="NAM"/>
    <property type="match status" value="1"/>
</dbReference>
<dbReference type="EMBL" id="CM031828">
    <property type="protein sequence ID" value="KAG6717132.1"/>
    <property type="molecule type" value="Genomic_DNA"/>
</dbReference>
<dbReference type="GO" id="GO:0006355">
    <property type="term" value="P:regulation of DNA-templated transcription"/>
    <property type="evidence" value="ECO:0007669"/>
    <property type="project" value="InterPro"/>
</dbReference>
<keyword evidence="2" id="KW-0238">DNA-binding</keyword>
<evidence type="ECO:0000259" key="5">
    <source>
        <dbReference type="PROSITE" id="PS51005"/>
    </source>
</evidence>
<dbReference type="PROSITE" id="PS51005">
    <property type="entry name" value="NAC"/>
    <property type="match status" value="1"/>
</dbReference>
<sequence>MGRTPRRQPGYHFDPTDVQLVVFYLKRKVKKRRFHPREIAEVNIYECAPWNLKEKSISRSGDLKWYFFCPVEKKYANGPRVNRSTEFGYWKSTGKCKDVCHNEVLVGSRRTMVFHRQSEEQRERTNWVMREYSLNYENLAMEDDVPNTYVLCKIFQKKGKGPKNGARYVAPFKEEDWSDWSDVEEADCAEDVTLAGRSTTSFMLPNNTISSAAIGTTSLVGAISESCLSETVPSRCEGIISDVPHNNVSTVRADNEDENSMLAHHLAEDNTVISCGDENLSRDEIDHDDDPFFHELINMINWDQDETAGLSVDGCNVQEASVHQEDRIYMMDLDSPLDS</sequence>
<dbReference type="GO" id="GO:0003677">
    <property type="term" value="F:DNA binding"/>
    <property type="evidence" value="ECO:0007669"/>
    <property type="project" value="UniProtKB-KW"/>
</dbReference>
<dbReference type="InterPro" id="IPR036093">
    <property type="entry name" value="NAC_dom_sf"/>
</dbReference>
<dbReference type="Proteomes" id="UP000811609">
    <property type="component" value="Chromosome 4"/>
</dbReference>
<reference evidence="6" key="1">
    <citation type="submission" date="2020-12" db="EMBL/GenBank/DDBJ databases">
        <title>WGS assembly of Carya illinoinensis cv. Pawnee.</title>
        <authorList>
            <person name="Platts A."/>
            <person name="Shu S."/>
            <person name="Wright S."/>
            <person name="Barry K."/>
            <person name="Edger P."/>
            <person name="Pires J.C."/>
            <person name="Schmutz J."/>
        </authorList>
    </citation>
    <scope>NUCLEOTIDE SEQUENCE</scope>
    <source>
        <tissue evidence="6">Leaf</tissue>
    </source>
</reference>
<dbReference type="EMBL" id="CM031812">
    <property type="protein sequence ID" value="KAG6657332.1"/>
    <property type="molecule type" value="Genomic_DNA"/>
</dbReference>
<accession>A0A8T1QTL3</accession>
<dbReference type="PANTHER" id="PTHR31744:SF210">
    <property type="entry name" value="NAC DOMAIN-CONTAINING PROTEIN 86-LIKE"/>
    <property type="match status" value="1"/>
</dbReference>
<dbReference type="Gene3D" id="2.170.150.80">
    <property type="entry name" value="NAC domain"/>
    <property type="match status" value="1"/>
</dbReference>
<reference evidence="7" key="2">
    <citation type="submission" date="2021-01" db="EMBL/GenBank/DDBJ databases">
        <authorList>
            <person name="Lovell J.T."/>
            <person name="Bentley N."/>
            <person name="Bhattarai G."/>
            <person name="Jenkins J.W."/>
            <person name="Sreedasyam A."/>
            <person name="Alarcon Y."/>
            <person name="Bock C."/>
            <person name="Boston L."/>
            <person name="Carlson J."/>
            <person name="Cervantes K."/>
            <person name="Clermont K."/>
            <person name="Krom N."/>
            <person name="Kubenka K."/>
            <person name="Mamidi S."/>
            <person name="Mattison C."/>
            <person name="Monteros M."/>
            <person name="Pisani C."/>
            <person name="Plott C."/>
            <person name="Rajasekar S."/>
            <person name="Rhein H.S."/>
            <person name="Rohla C."/>
            <person name="Song M."/>
            <person name="Hilaire R.S."/>
            <person name="Shu S."/>
            <person name="Wells L."/>
            <person name="Wang X."/>
            <person name="Webber J."/>
            <person name="Heerema R.J."/>
            <person name="Klein P."/>
            <person name="Conner P."/>
            <person name="Grauke L."/>
            <person name="Grimwood J."/>
            <person name="Schmutz J."/>
            <person name="Randall J.J."/>
        </authorList>
    </citation>
    <scope>NUCLEOTIDE SEQUENCE</scope>
    <source>
        <tissue evidence="7">Leaf</tissue>
    </source>
</reference>
<gene>
    <name evidence="6" type="ORF">CIPAW_04G083100</name>
    <name evidence="7" type="ORF">I3842_04G082600</name>
</gene>
<dbReference type="OrthoDB" id="645697at2759"/>
<protein>
    <recommendedName>
        <fullName evidence="5">NAC domain-containing protein</fullName>
    </recommendedName>
</protein>